<name>A0ABU0DNL0_9HYPH</name>
<feature type="chain" id="PRO_5045765668" description="TLP18.3, Psb32 and MOLO-1 founding protein of phosphatase" evidence="2">
    <location>
        <begin position="33"/>
        <end position="204"/>
    </location>
</feature>
<evidence type="ECO:0000313" key="4">
    <source>
        <dbReference type="Proteomes" id="UP001238467"/>
    </source>
</evidence>
<feature type="compositionally biased region" description="Low complexity" evidence="1">
    <location>
        <begin position="165"/>
        <end position="178"/>
    </location>
</feature>
<dbReference type="Proteomes" id="UP001238467">
    <property type="component" value="Unassembled WGS sequence"/>
</dbReference>
<feature type="compositionally biased region" description="Pro residues" evidence="1">
    <location>
        <begin position="195"/>
        <end position="204"/>
    </location>
</feature>
<evidence type="ECO:0008006" key="5">
    <source>
        <dbReference type="Google" id="ProtNLM"/>
    </source>
</evidence>
<organism evidence="3 4">
    <name type="scientific">Ancylobacter vacuolatus</name>
    <dbReference type="NCBI Taxonomy" id="223389"/>
    <lineage>
        <taxon>Bacteria</taxon>
        <taxon>Pseudomonadati</taxon>
        <taxon>Pseudomonadota</taxon>
        <taxon>Alphaproteobacteria</taxon>
        <taxon>Hyphomicrobiales</taxon>
        <taxon>Xanthobacteraceae</taxon>
        <taxon>Ancylobacter</taxon>
    </lineage>
</organism>
<evidence type="ECO:0000313" key="3">
    <source>
        <dbReference type="EMBL" id="MDQ0350007.1"/>
    </source>
</evidence>
<sequence>MIGKTVRALVFIAATSASVPVAGILLPTMVQAALSTGEQAALNVVVSAESQASPDAQVAAIMGSSLSGAQKALALQWLAEGAATDAQVVAIAAAIISAVVEAGAAGQTGTVAVLGTGLGQAYKALNGDGRASAAGAVMSAMQNATAEPGAAGGLSRQMSQALTTAFTAAAAGTPRSAADSSGEDAPDPGQTDNPGPTPETPSPS</sequence>
<accession>A0ABU0DNL0</accession>
<keyword evidence="2" id="KW-0732">Signal</keyword>
<dbReference type="RefSeq" id="WP_307064176.1">
    <property type="nucleotide sequence ID" value="NZ_JAUSUH010000014.1"/>
</dbReference>
<proteinExistence type="predicted"/>
<comment type="caution">
    <text evidence="3">The sequence shown here is derived from an EMBL/GenBank/DDBJ whole genome shotgun (WGS) entry which is preliminary data.</text>
</comment>
<feature type="signal peptide" evidence="2">
    <location>
        <begin position="1"/>
        <end position="32"/>
    </location>
</feature>
<gene>
    <name evidence="3" type="ORF">J2S76_004463</name>
</gene>
<reference evidence="3 4" key="1">
    <citation type="submission" date="2023-07" db="EMBL/GenBank/DDBJ databases">
        <title>Genomic Encyclopedia of Type Strains, Phase IV (KMG-IV): sequencing the most valuable type-strain genomes for metagenomic binning, comparative biology and taxonomic classification.</title>
        <authorList>
            <person name="Goeker M."/>
        </authorList>
    </citation>
    <scope>NUCLEOTIDE SEQUENCE [LARGE SCALE GENOMIC DNA]</scope>
    <source>
        <strain evidence="3 4">DSM 1277</strain>
    </source>
</reference>
<protein>
    <recommendedName>
        <fullName evidence="5">TLP18.3, Psb32 and MOLO-1 founding protein of phosphatase</fullName>
    </recommendedName>
</protein>
<dbReference type="EMBL" id="JAUSUH010000014">
    <property type="protein sequence ID" value="MDQ0350007.1"/>
    <property type="molecule type" value="Genomic_DNA"/>
</dbReference>
<evidence type="ECO:0000256" key="2">
    <source>
        <dbReference type="SAM" id="SignalP"/>
    </source>
</evidence>
<keyword evidence="4" id="KW-1185">Reference proteome</keyword>
<evidence type="ECO:0000256" key="1">
    <source>
        <dbReference type="SAM" id="MobiDB-lite"/>
    </source>
</evidence>
<feature type="region of interest" description="Disordered" evidence="1">
    <location>
        <begin position="165"/>
        <end position="204"/>
    </location>
</feature>